<proteinExistence type="predicted"/>
<name>A0ABT1T1D4_9SPHI</name>
<sequence length="56" mass="6467">MENPEQKCWFKASLQPSWSTKLHFITPRKAASGFDSCPELPAQYPLPIRAEFEPLF</sequence>
<protein>
    <submittedName>
        <fullName evidence="1">Uncharacterized protein</fullName>
    </submittedName>
</protein>
<evidence type="ECO:0000313" key="2">
    <source>
        <dbReference type="Proteomes" id="UP001204376"/>
    </source>
</evidence>
<reference evidence="1 2" key="1">
    <citation type="submission" date="2022-07" db="EMBL/GenBank/DDBJ databases">
        <title>Mucilaginibacter sp. JC4.</title>
        <authorList>
            <person name="Le V."/>
            <person name="Ko S.-R."/>
            <person name="Ahn C.-Y."/>
            <person name="Oh H.-M."/>
        </authorList>
    </citation>
    <scope>NUCLEOTIDE SEQUENCE [LARGE SCALE GENOMIC DNA]</scope>
    <source>
        <strain evidence="1 2">JC4</strain>
    </source>
</reference>
<accession>A0ABT1T1D4</accession>
<keyword evidence="2" id="KW-1185">Reference proteome</keyword>
<organism evidence="1 2">
    <name type="scientific">Mucilaginibacter aquariorum</name>
    <dbReference type="NCBI Taxonomy" id="2967225"/>
    <lineage>
        <taxon>Bacteria</taxon>
        <taxon>Pseudomonadati</taxon>
        <taxon>Bacteroidota</taxon>
        <taxon>Sphingobacteriia</taxon>
        <taxon>Sphingobacteriales</taxon>
        <taxon>Sphingobacteriaceae</taxon>
        <taxon>Mucilaginibacter</taxon>
    </lineage>
</organism>
<evidence type="ECO:0000313" key="1">
    <source>
        <dbReference type="EMBL" id="MCQ6958327.1"/>
    </source>
</evidence>
<comment type="caution">
    <text evidence="1">The sequence shown here is derived from an EMBL/GenBank/DDBJ whole genome shotgun (WGS) entry which is preliminary data.</text>
</comment>
<dbReference type="RefSeq" id="WP_256538503.1">
    <property type="nucleotide sequence ID" value="NZ_JANHOH010000001.1"/>
</dbReference>
<dbReference type="Proteomes" id="UP001204376">
    <property type="component" value="Unassembled WGS sequence"/>
</dbReference>
<dbReference type="EMBL" id="JANHOH010000001">
    <property type="protein sequence ID" value="MCQ6958327.1"/>
    <property type="molecule type" value="Genomic_DNA"/>
</dbReference>
<gene>
    <name evidence="1" type="ORF">NPE20_10175</name>
</gene>